<reference evidence="3" key="1">
    <citation type="journal article" date="2023" name="Mol. Phylogenet. Evol.">
        <title>Genome-scale phylogeny and comparative genomics of the fungal order Sordariales.</title>
        <authorList>
            <person name="Hensen N."/>
            <person name="Bonometti L."/>
            <person name="Westerberg I."/>
            <person name="Brannstrom I.O."/>
            <person name="Guillou S."/>
            <person name="Cros-Aarteil S."/>
            <person name="Calhoun S."/>
            <person name="Haridas S."/>
            <person name="Kuo A."/>
            <person name="Mondo S."/>
            <person name="Pangilinan J."/>
            <person name="Riley R."/>
            <person name="LaButti K."/>
            <person name="Andreopoulos B."/>
            <person name="Lipzen A."/>
            <person name="Chen C."/>
            <person name="Yan M."/>
            <person name="Daum C."/>
            <person name="Ng V."/>
            <person name="Clum A."/>
            <person name="Steindorff A."/>
            <person name="Ohm R.A."/>
            <person name="Martin F."/>
            <person name="Silar P."/>
            <person name="Natvig D.O."/>
            <person name="Lalanne C."/>
            <person name="Gautier V."/>
            <person name="Ament-Velasquez S.L."/>
            <person name="Kruys A."/>
            <person name="Hutchinson M.I."/>
            <person name="Powell A.J."/>
            <person name="Barry K."/>
            <person name="Miller A.N."/>
            <person name="Grigoriev I.V."/>
            <person name="Debuchy R."/>
            <person name="Gladieux P."/>
            <person name="Hiltunen Thoren M."/>
            <person name="Johannesson H."/>
        </authorList>
    </citation>
    <scope>NUCLEOTIDE SEQUENCE</scope>
    <source>
        <strain evidence="3">CBS 955.72</strain>
    </source>
</reference>
<dbReference type="InterPro" id="IPR039461">
    <property type="entry name" value="Peptidase_M49"/>
</dbReference>
<evidence type="ECO:0000256" key="2">
    <source>
        <dbReference type="ARBA" id="ARBA00022801"/>
    </source>
</evidence>
<dbReference type="GO" id="GO:0046872">
    <property type="term" value="F:metal ion binding"/>
    <property type="evidence" value="ECO:0007669"/>
    <property type="project" value="UniProtKB-KW"/>
</dbReference>
<evidence type="ECO:0000256" key="1">
    <source>
        <dbReference type="ARBA" id="ARBA00022723"/>
    </source>
</evidence>
<dbReference type="GO" id="GO:0016787">
    <property type="term" value="F:hydrolase activity"/>
    <property type="evidence" value="ECO:0007669"/>
    <property type="project" value="UniProtKB-KW"/>
</dbReference>
<evidence type="ECO:0000313" key="3">
    <source>
        <dbReference type="EMBL" id="KAK3348915.1"/>
    </source>
</evidence>
<sequence>MPETDDKGSSLSAIAHQQNNSIEVLRLFGLEDENAIADFIYYLTIGVTGIDALASFIAEDQSWGDQHARGAFVILRHLLLDGGVITVDHSPGTGTLQVYVDRSKILSHRKPSLGRLLLRLHMWRCIVDIRSCIEF</sequence>
<accession>A0AAJ0HDQ2</accession>
<dbReference type="EMBL" id="JAUIQD010000005">
    <property type="protein sequence ID" value="KAK3348915.1"/>
    <property type="molecule type" value="Genomic_DNA"/>
</dbReference>
<dbReference type="AlphaFoldDB" id="A0AAJ0HDQ2"/>
<protein>
    <submittedName>
        <fullName evidence="3">Peptidase family M49-domain-containing protein</fullName>
    </submittedName>
</protein>
<dbReference type="Proteomes" id="UP001275084">
    <property type="component" value="Unassembled WGS sequence"/>
</dbReference>
<organism evidence="3 4">
    <name type="scientific">Lasiosphaeria hispida</name>
    <dbReference type="NCBI Taxonomy" id="260671"/>
    <lineage>
        <taxon>Eukaryota</taxon>
        <taxon>Fungi</taxon>
        <taxon>Dikarya</taxon>
        <taxon>Ascomycota</taxon>
        <taxon>Pezizomycotina</taxon>
        <taxon>Sordariomycetes</taxon>
        <taxon>Sordariomycetidae</taxon>
        <taxon>Sordariales</taxon>
        <taxon>Lasiosphaeriaceae</taxon>
        <taxon>Lasiosphaeria</taxon>
    </lineage>
</organism>
<comment type="caution">
    <text evidence="3">The sequence shown here is derived from an EMBL/GenBank/DDBJ whole genome shotgun (WGS) entry which is preliminary data.</text>
</comment>
<gene>
    <name evidence="3" type="ORF">B0T25DRAFT_569577</name>
</gene>
<keyword evidence="4" id="KW-1185">Reference proteome</keyword>
<dbReference type="Pfam" id="PF03571">
    <property type="entry name" value="Peptidase_M49"/>
    <property type="match status" value="1"/>
</dbReference>
<reference evidence="3" key="2">
    <citation type="submission" date="2023-06" db="EMBL/GenBank/DDBJ databases">
        <authorList>
            <consortium name="Lawrence Berkeley National Laboratory"/>
            <person name="Haridas S."/>
            <person name="Hensen N."/>
            <person name="Bonometti L."/>
            <person name="Westerberg I."/>
            <person name="Brannstrom I.O."/>
            <person name="Guillou S."/>
            <person name="Cros-Aarteil S."/>
            <person name="Calhoun S."/>
            <person name="Kuo A."/>
            <person name="Mondo S."/>
            <person name="Pangilinan J."/>
            <person name="Riley R."/>
            <person name="Labutti K."/>
            <person name="Andreopoulos B."/>
            <person name="Lipzen A."/>
            <person name="Chen C."/>
            <person name="Yanf M."/>
            <person name="Daum C."/>
            <person name="Ng V."/>
            <person name="Clum A."/>
            <person name="Steindorff A."/>
            <person name="Ohm R."/>
            <person name="Martin F."/>
            <person name="Silar P."/>
            <person name="Natvig D."/>
            <person name="Lalanne C."/>
            <person name="Gautier V."/>
            <person name="Ament-Velasquez S.L."/>
            <person name="Kruys A."/>
            <person name="Hutchinson M.I."/>
            <person name="Powell A.J."/>
            <person name="Barry K."/>
            <person name="Miller A.N."/>
            <person name="Grigoriev I.V."/>
            <person name="Debuchy R."/>
            <person name="Gladieux P."/>
            <person name="Thoren M.H."/>
            <person name="Johannesson H."/>
        </authorList>
    </citation>
    <scope>NUCLEOTIDE SEQUENCE</scope>
    <source>
        <strain evidence="3">CBS 955.72</strain>
    </source>
</reference>
<keyword evidence="1" id="KW-0479">Metal-binding</keyword>
<proteinExistence type="predicted"/>
<evidence type="ECO:0000313" key="4">
    <source>
        <dbReference type="Proteomes" id="UP001275084"/>
    </source>
</evidence>
<keyword evidence="2" id="KW-0378">Hydrolase</keyword>
<name>A0AAJ0HDQ2_9PEZI</name>